<evidence type="ECO:0000313" key="2">
    <source>
        <dbReference type="EMBL" id="GGJ19526.1"/>
    </source>
</evidence>
<sequence>MQQTDFKPTADLLDFYRAQSPFSQSELLEVQPDWALSRLAEIAQQHLLHYGWLGAYHTEGTAEKLQQINTRRIDSLLKARQQAGFQLTDQAVPQQRHLGCCRDFSLFFTALLRAQEIPARSRVGFAGYFRAGHWHDHVISEHWNGERWVRVDPQLDQLQQDAVQLGFDPLDMPFDPTVFVTAAEAWQLYRAGKIDPWHYAIFPGSPIGGPGFIRGNLLHELWSLNIIELLLWEGPPEFWRDVEDLSDLELQEMDLLAAYLASGTETLEGLQHWLHKYPAEYIICRAPNGFEEEWDLEPDPLLTGA</sequence>
<dbReference type="Gene3D" id="3.10.620.30">
    <property type="match status" value="1"/>
</dbReference>
<dbReference type="Proteomes" id="UP000632222">
    <property type="component" value="Unassembled WGS sequence"/>
</dbReference>
<evidence type="ECO:0000313" key="3">
    <source>
        <dbReference type="Proteomes" id="UP000632222"/>
    </source>
</evidence>
<evidence type="ECO:0000259" key="1">
    <source>
        <dbReference type="Pfam" id="PF01841"/>
    </source>
</evidence>
<dbReference type="InterPro" id="IPR002931">
    <property type="entry name" value="Transglutaminase-like"/>
</dbReference>
<dbReference type="SUPFAM" id="SSF54001">
    <property type="entry name" value="Cysteine proteinases"/>
    <property type="match status" value="1"/>
</dbReference>
<dbReference type="InterPro" id="IPR038765">
    <property type="entry name" value="Papain-like_cys_pep_sf"/>
</dbReference>
<protein>
    <recommendedName>
        <fullName evidence="1">Transglutaminase-like domain-containing protein</fullName>
    </recommendedName>
</protein>
<dbReference type="Pfam" id="PF01841">
    <property type="entry name" value="Transglut_core"/>
    <property type="match status" value="1"/>
</dbReference>
<feature type="domain" description="Transglutaminase-like" evidence="1">
    <location>
        <begin position="88"/>
        <end position="153"/>
    </location>
</feature>
<keyword evidence="3" id="KW-1185">Reference proteome</keyword>
<comment type="caution">
    <text evidence="2">The sequence shown here is derived from an EMBL/GenBank/DDBJ whole genome shotgun (WGS) entry which is preliminary data.</text>
</comment>
<dbReference type="EMBL" id="BMOD01000001">
    <property type="protein sequence ID" value="GGJ19526.1"/>
    <property type="molecule type" value="Genomic_DNA"/>
</dbReference>
<organism evidence="2 3">
    <name type="scientific">Deinococcus roseus</name>
    <dbReference type="NCBI Taxonomy" id="392414"/>
    <lineage>
        <taxon>Bacteria</taxon>
        <taxon>Thermotogati</taxon>
        <taxon>Deinococcota</taxon>
        <taxon>Deinococci</taxon>
        <taxon>Deinococcales</taxon>
        <taxon>Deinococcaceae</taxon>
        <taxon>Deinococcus</taxon>
    </lineage>
</organism>
<reference evidence="3" key="1">
    <citation type="journal article" date="2019" name="Int. J. Syst. Evol. Microbiol.">
        <title>The Global Catalogue of Microorganisms (GCM) 10K type strain sequencing project: providing services to taxonomists for standard genome sequencing and annotation.</title>
        <authorList>
            <consortium name="The Broad Institute Genomics Platform"/>
            <consortium name="The Broad Institute Genome Sequencing Center for Infectious Disease"/>
            <person name="Wu L."/>
            <person name="Ma J."/>
        </authorList>
    </citation>
    <scope>NUCLEOTIDE SEQUENCE [LARGE SCALE GENOMIC DNA]</scope>
    <source>
        <strain evidence="3">JCM 14370</strain>
    </source>
</reference>
<accession>A0ABQ2CTH6</accession>
<gene>
    <name evidence="2" type="ORF">GCM10008938_02040</name>
</gene>
<proteinExistence type="predicted"/>
<dbReference type="RefSeq" id="WP_188998475.1">
    <property type="nucleotide sequence ID" value="NZ_BMOD01000001.1"/>
</dbReference>
<name>A0ABQ2CTH6_9DEIO</name>